<sequence length="456" mass="49341">MSTTRTFAEICTDVAPTGMRRLMSRAVVLGGSIAGLMAAPVLSDHADEVLIIERDPQDTGAEPRPGVPQGSQVHGLLPAGQIQFERWFPGFIQEAIAAGAVVPPYGAFEFVMNGSLRTAKPVRLEQPGLVGTRPFLEGLVRRRTLAVPNIRFVSGRAEGLIVEDGRVVGARYEGDQGSTEVRAELVVDGMGRSSRLSDWLEGHGFARPPMQRMGIKLNYATAMFRRDPAMGDTWGSIAFNDASGGVPRIGGVNPVEGDRWLVLIAGYADDRPSRDPDEFTERCVRDFPPMFGQVATGCEMIGPVITYHQADSRRRDFHEARDLPAGVVAAGDAVASFNPIYGQGMTSAALHASCLSAYLRSDPDLSRPARRYFDLVRVVVDAAWQTSTLSDLGLEHVDGPYPPGYALISRISGRIARASISDDAVNHKLSLVTMMLAHPRSLMSPSFVLRAMLRGA</sequence>
<protein>
    <submittedName>
        <fullName evidence="2">Hydroxylase</fullName>
    </submittedName>
</protein>
<evidence type="ECO:0000313" key="3">
    <source>
        <dbReference type="Proteomes" id="UP000630887"/>
    </source>
</evidence>
<dbReference type="EMBL" id="BONI01000005">
    <property type="protein sequence ID" value="GIG04191.1"/>
    <property type="molecule type" value="Genomic_DNA"/>
</dbReference>
<accession>A0A8J3KW37</accession>
<feature type="domain" description="FAD-binding" evidence="1">
    <location>
        <begin position="163"/>
        <end position="356"/>
    </location>
</feature>
<organism evidence="2 3">
    <name type="scientific">Catellatospora coxensis</name>
    <dbReference type="NCBI Taxonomy" id="310354"/>
    <lineage>
        <taxon>Bacteria</taxon>
        <taxon>Bacillati</taxon>
        <taxon>Actinomycetota</taxon>
        <taxon>Actinomycetes</taxon>
        <taxon>Micromonosporales</taxon>
        <taxon>Micromonosporaceae</taxon>
        <taxon>Catellatospora</taxon>
    </lineage>
</organism>
<name>A0A8J3KW37_9ACTN</name>
<evidence type="ECO:0000259" key="1">
    <source>
        <dbReference type="Pfam" id="PF01494"/>
    </source>
</evidence>
<dbReference type="GO" id="GO:0071949">
    <property type="term" value="F:FAD binding"/>
    <property type="evidence" value="ECO:0007669"/>
    <property type="project" value="InterPro"/>
</dbReference>
<dbReference type="InterPro" id="IPR002938">
    <property type="entry name" value="FAD-bd"/>
</dbReference>
<dbReference type="InterPro" id="IPR036188">
    <property type="entry name" value="FAD/NAD-bd_sf"/>
</dbReference>
<dbReference type="AlphaFoldDB" id="A0A8J3KW37"/>
<dbReference type="Pfam" id="PF01494">
    <property type="entry name" value="FAD_binding_3"/>
    <property type="match status" value="1"/>
</dbReference>
<reference evidence="2 3" key="1">
    <citation type="submission" date="2021-01" db="EMBL/GenBank/DDBJ databases">
        <title>Whole genome shotgun sequence of Catellatospora coxensis NBRC 107359.</title>
        <authorList>
            <person name="Komaki H."/>
            <person name="Tamura T."/>
        </authorList>
    </citation>
    <scope>NUCLEOTIDE SEQUENCE [LARGE SCALE GENOMIC DNA]</scope>
    <source>
        <strain evidence="2 3">NBRC 107359</strain>
    </source>
</reference>
<comment type="caution">
    <text evidence="2">The sequence shown here is derived from an EMBL/GenBank/DDBJ whole genome shotgun (WGS) entry which is preliminary data.</text>
</comment>
<keyword evidence="3" id="KW-1185">Reference proteome</keyword>
<dbReference type="Gene3D" id="3.50.50.60">
    <property type="entry name" value="FAD/NAD(P)-binding domain"/>
    <property type="match status" value="1"/>
</dbReference>
<evidence type="ECO:0000313" key="2">
    <source>
        <dbReference type="EMBL" id="GIG04191.1"/>
    </source>
</evidence>
<dbReference type="SUPFAM" id="SSF51905">
    <property type="entry name" value="FAD/NAD(P)-binding domain"/>
    <property type="match status" value="1"/>
</dbReference>
<proteinExistence type="predicted"/>
<dbReference type="RefSeq" id="WP_203688761.1">
    <property type="nucleotide sequence ID" value="NZ_BAAALC010000011.1"/>
</dbReference>
<dbReference type="PANTHER" id="PTHR43422">
    <property type="entry name" value="THIAMINE THIAZOLE SYNTHASE"/>
    <property type="match status" value="1"/>
</dbReference>
<dbReference type="Proteomes" id="UP000630887">
    <property type="component" value="Unassembled WGS sequence"/>
</dbReference>
<dbReference type="PANTHER" id="PTHR43422:SF3">
    <property type="entry name" value="THIAMINE THIAZOLE SYNTHASE"/>
    <property type="match status" value="1"/>
</dbReference>
<gene>
    <name evidence="2" type="ORF">Cco03nite_08910</name>
</gene>